<accession>A0ACC7NYR4</accession>
<organism evidence="1 2">
    <name type="scientific">Paenibacillus mesotrionivorans</name>
    <dbReference type="NCBI Taxonomy" id="3160968"/>
    <lineage>
        <taxon>Bacteria</taxon>
        <taxon>Bacillati</taxon>
        <taxon>Bacillota</taxon>
        <taxon>Bacilli</taxon>
        <taxon>Bacillales</taxon>
        <taxon>Paenibacillaceae</taxon>
        <taxon>Paenibacillus</taxon>
    </lineage>
</organism>
<keyword evidence="2" id="KW-1185">Reference proteome</keyword>
<protein>
    <submittedName>
        <fullName evidence="1">Uncharacterized protein</fullName>
    </submittedName>
</protein>
<proteinExistence type="predicted"/>
<evidence type="ECO:0000313" key="2">
    <source>
        <dbReference type="Proteomes" id="UP001631969"/>
    </source>
</evidence>
<reference evidence="1" key="1">
    <citation type="submission" date="2024-12" db="EMBL/GenBank/DDBJ databases">
        <authorList>
            <person name="Wu N."/>
        </authorList>
    </citation>
    <scope>NUCLEOTIDE SEQUENCE</scope>
    <source>
        <strain evidence="1">P15</strain>
    </source>
</reference>
<evidence type="ECO:0000313" key="1">
    <source>
        <dbReference type="EMBL" id="MFM9328499.1"/>
    </source>
</evidence>
<gene>
    <name evidence="1" type="ORF">ACI1P1_09390</name>
</gene>
<name>A0ACC7NYR4_9BACL</name>
<dbReference type="EMBL" id="JBJURJ010000005">
    <property type="protein sequence ID" value="MFM9328499.1"/>
    <property type="molecule type" value="Genomic_DNA"/>
</dbReference>
<dbReference type="Proteomes" id="UP001631969">
    <property type="component" value="Unassembled WGS sequence"/>
</dbReference>
<comment type="caution">
    <text evidence="1">The sequence shown here is derived from an EMBL/GenBank/DDBJ whole genome shotgun (WGS) entry which is preliminary data.</text>
</comment>
<sequence length="81" mass="8871">MPRKLFLASQQPPSAGVVVLLFGYLIFIYFKSKDLIEDDVVLSVLERTFVVVVLIDGIAAGTSPGVTLIIPVQKRLNFVHG</sequence>